<dbReference type="PANTHER" id="PTHR30344">
    <property type="entry name" value="6-PHOSPHOGLUCONOLACTONASE-RELATED"/>
    <property type="match status" value="1"/>
</dbReference>
<feature type="region of interest" description="Disordered" evidence="2">
    <location>
        <begin position="176"/>
        <end position="212"/>
    </location>
</feature>
<reference evidence="3 4" key="1">
    <citation type="journal article" date="2013" name="Plant Cell">
        <title>The transition from a phytopathogenic smut ancestor to an anamorphic biocontrol agent deciphered by comparative whole-genome analysis.</title>
        <authorList>
            <person name="Lefebvre F."/>
            <person name="Joly D.L."/>
            <person name="Labbe C."/>
            <person name="Teichmann B."/>
            <person name="Linning R."/>
            <person name="Belzile F."/>
            <person name="Bakkeren G."/>
            <person name="Belanger R.R."/>
        </authorList>
    </citation>
    <scope>NUCLEOTIDE SEQUENCE [LARGE SCALE GENOMIC DNA]</scope>
    <source>
        <strain evidence="3 4">PF-1</strain>
    </source>
</reference>
<dbReference type="eggNOG" id="ENOG502QVHY">
    <property type="taxonomic scope" value="Eukaryota"/>
</dbReference>
<name>A0A061H1V7_9BASI</name>
<evidence type="ECO:0008006" key="5">
    <source>
        <dbReference type="Google" id="ProtNLM"/>
    </source>
</evidence>
<accession>A0A061H1V7</accession>
<gene>
    <name evidence="3" type="ORF">PFL1_06637</name>
</gene>
<dbReference type="GeneID" id="19320709"/>
<feature type="compositionally biased region" description="Basic and acidic residues" evidence="2">
    <location>
        <begin position="177"/>
        <end position="189"/>
    </location>
</feature>
<organism evidence="3 4">
    <name type="scientific">Pseudozyma flocculosa PF-1</name>
    <dbReference type="NCBI Taxonomy" id="1277687"/>
    <lineage>
        <taxon>Eukaryota</taxon>
        <taxon>Fungi</taxon>
        <taxon>Dikarya</taxon>
        <taxon>Basidiomycota</taxon>
        <taxon>Ustilaginomycotina</taxon>
        <taxon>Ustilaginomycetes</taxon>
        <taxon>Ustilaginales</taxon>
        <taxon>Ustilaginaceae</taxon>
        <taxon>Pseudozyma</taxon>
    </lineage>
</organism>
<dbReference type="AlphaFoldDB" id="A0A061H1V7"/>
<dbReference type="InterPro" id="IPR019405">
    <property type="entry name" value="Lactonase_7-beta_prop"/>
</dbReference>
<proteinExistence type="inferred from homology"/>
<evidence type="ECO:0000256" key="1">
    <source>
        <dbReference type="ARBA" id="ARBA00005564"/>
    </source>
</evidence>
<dbReference type="PANTHER" id="PTHR30344:SF4">
    <property type="entry name" value="CYCLASE, PUTATIVE (AFU_ORTHOLOGUE AFUA_6G11580)-RELATED"/>
    <property type="match status" value="1"/>
</dbReference>
<dbReference type="HOGENOM" id="CLU_052062_0_0_1"/>
<dbReference type="InterPro" id="IPR011045">
    <property type="entry name" value="N2O_reductase_N"/>
</dbReference>
<dbReference type="KEGG" id="pfp:PFL1_06637"/>
<sequence length="483" mass="51155">MVLLAVGTFNTPELCTVRFDPTSHRLELVSTSDVVGKHSWLSTAVIRPSASRALVGSAEPPTHLYATCWTEPPSVAAYRIRKEPGHRGPSDAAGFELLNTAPTAARSGYVTIGQPANHPHPVLYTISGPGGEVIGIDAETGAFDAHGRKHAKVIPDSGGRIQELDCVAGRCSRPGRTLKDDAAGAHHDSGVTGSGGGANAMPKLDGSGGKNNGDFGGLRHGAHGVDLSVDGRVAFVPDIGRNCIWVYDVDPDDGTLSLAQKYALSRANDGPRHTIAHPGGRYLYCLQEHSSYVDVFEIFPAGHGGDGRGTRIEWRQGVRIIPRSEDETLYWADEVRVSAPTDDGSRPFLYASTRGLAKGTRGWVAVFQLDRDGAIVAPASLQADEVEVDVEAREEGWSVAMWQTPTSGGWADAIEPAPTMLVDGSGRPQHYAALTDSEEGVLRILELVSPAGGPCRIEEVATLDLGRSAAGELREAATAVWLG</sequence>
<dbReference type="RefSeq" id="XP_007882374.1">
    <property type="nucleotide sequence ID" value="XM_007884183.1"/>
</dbReference>
<dbReference type="SUPFAM" id="SSF50974">
    <property type="entry name" value="Nitrous oxide reductase, N-terminal domain"/>
    <property type="match status" value="1"/>
</dbReference>
<dbReference type="OrthoDB" id="1715191at2759"/>
<dbReference type="EMBL" id="KE361650">
    <property type="protein sequence ID" value="EPQ25770.1"/>
    <property type="molecule type" value="Genomic_DNA"/>
</dbReference>
<dbReference type="GO" id="GO:0017057">
    <property type="term" value="F:6-phosphogluconolactonase activity"/>
    <property type="evidence" value="ECO:0007669"/>
    <property type="project" value="TreeGrafter"/>
</dbReference>
<dbReference type="Gene3D" id="2.130.10.10">
    <property type="entry name" value="YVTN repeat-like/Quinoprotein amine dehydrogenase"/>
    <property type="match status" value="1"/>
</dbReference>
<comment type="similarity">
    <text evidence="1">Belongs to the cycloisomerase 2 family.</text>
</comment>
<dbReference type="Proteomes" id="UP000053664">
    <property type="component" value="Unassembled WGS sequence"/>
</dbReference>
<dbReference type="InterPro" id="IPR015943">
    <property type="entry name" value="WD40/YVTN_repeat-like_dom_sf"/>
</dbReference>
<evidence type="ECO:0000313" key="4">
    <source>
        <dbReference type="Proteomes" id="UP000053664"/>
    </source>
</evidence>
<evidence type="ECO:0000313" key="3">
    <source>
        <dbReference type="EMBL" id="EPQ25770.1"/>
    </source>
</evidence>
<dbReference type="Pfam" id="PF10282">
    <property type="entry name" value="Lactonase"/>
    <property type="match status" value="1"/>
</dbReference>
<protein>
    <recommendedName>
        <fullName evidence="5">Muconate cycloisomerase 1</fullName>
    </recommendedName>
</protein>
<dbReference type="InterPro" id="IPR050282">
    <property type="entry name" value="Cycloisomerase_2"/>
</dbReference>
<evidence type="ECO:0000256" key="2">
    <source>
        <dbReference type="SAM" id="MobiDB-lite"/>
    </source>
</evidence>